<gene>
    <name evidence="1" type="ORF">PAECIP111894_05013</name>
</gene>
<comment type="caution">
    <text evidence="1">The sequence shown here is derived from an EMBL/GenBank/DDBJ whole genome shotgun (WGS) entry which is preliminary data.</text>
</comment>
<dbReference type="PROSITE" id="PS51257">
    <property type="entry name" value="PROKAR_LIPOPROTEIN"/>
    <property type="match status" value="1"/>
</dbReference>
<evidence type="ECO:0000313" key="2">
    <source>
        <dbReference type="Proteomes" id="UP000838749"/>
    </source>
</evidence>
<protein>
    <recommendedName>
        <fullName evidence="3">Lipoprotein</fullName>
    </recommendedName>
</protein>
<sequence>MSKNRSIPKLVIGGVLIALLLSSCGKKDDHSWTKDNTALMKQTELYLIQASSVWGITSEEKESAVNGINSIMSYYEGPNTDSFSLIAKAIEEGNAKEVKNIYEDIGGDVTSFSIPESSGTLSNTPVYTAEPEIDNLAENAASSHVQTPSIHLKGTGTKATDSFDLESGYAIFEIDYTGDANFYANLLSPSGDEMLLVANHGKYTGRIYKEISEHGSYLINITADGTWSVNMTQSYAGKTYSSPASISGSGDDVFFVNLETGNRIFNLENKGTKMFMTELDGRLLGVENGNYSGSKALSIEEKGTYPLTIKSDGQWNINIK</sequence>
<reference evidence="1" key="1">
    <citation type="submission" date="2021-12" db="EMBL/GenBank/DDBJ databases">
        <authorList>
            <person name="Criscuolo A."/>
        </authorList>
    </citation>
    <scope>NUCLEOTIDE SEQUENCE</scope>
    <source>
        <strain evidence="1">CIP111894</strain>
    </source>
</reference>
<proteinExistence type="predicted"/>
<organism evidence="1 2">
    <name type="scientific">Paenibacillus pseudetheri</name>
    <dbReference type="NCBI Taxonomy" id="2897682"/>
    <lineage>
        <taxon>Bacteria</taxon>
        <taxon>Bacillati</taxon>
        <taxon>Bacillota</taxon>
        <taxon>Bacilli</taxon>
        <taxon>Bacillales</taxon>
        <taxon>Paenibacillaceae</taxon>
        <taxon>Paenibacillus</taxon>
    </lineage>
</organism>
<evidence type="ECO:0008006" key="3">
    <source>
        <dbReference type="Google" id="ProtNLM"/>
    </source>
</evidence>
<dbReference type="Proteomes" id="UP000838749">
    <property type="component" value="Unassembled WGS sequence"/>
</dbReference>
<name>A0ABN8FMJ9_9BACL</name>
<accession>A0ABN8FMJ9</accession>
<dbReference type="RefSeq" id="WP_234540688.1">
    <property type="nucleotide sequence ID" value="NZ_CAKMAB010000040.1"/>
</dbReference>
<evidence type="ECO:0000313" key="1">
    <source>
        <dbReference type="EMBL" id="CAH1058827.1"/>
    </source>
</evidence>
<keyword evidence="2" id="KW-1185">Reference proteome</keyword>
<dbReference type="EMBL" id="CAKMAB010000040">
    <property type="protein sequence ID" value="CAH1058827.1"/>
    <property type="molecule type" value="Genomic_DNA"/>
</dbReference>